<keyword evidence="3" id="KW-0012">Acyltransferase</keyword>
<dbReference type="InterPro" id="IPR051159">
    <property type="entry name" value="Hexapeptide_acetyltransf"/>
</dbReference>
<dbReference type="PANTHER" id="PTHR23416:SF23">
    <property type="entry name" value="ACETYLTRANSFERASE C18B11.09C-RELATED"/>
    <property type="match status" value="1"/>
</dbReference>
<dbReference type="Proteomes" id="UP000282297">
    <property type="component" value="Chromosome"/>
</dbReference>
<gene>
    <name evidence="3" type="ORF">EIH08_11335</name>
</gene>
<sequence length="188" mass="20973">MIFLYRIILKVRDIYQNLVKTATIEVAKKKGMKVGENLYVQGIPNFGSEPFLIEIGDHVTIAENVGFINHGGDARVTKRIEKYKKGRNFGRIKIGNNSFIGKGSILMPGVSIGSNCIVGSLSIVSSSIPDNSVYAGIPAKFICTIEEYGERLLANNTEYPLQLEADRQQLEQHLIKNLPYTFKPVKNR</sequence>
<organism evidence="3 4">
    <name type="scientific">Chryseobacterium taklimakanense</name>
    <dbReference type="NCBI Taxonomy" id="536441"/>
    <lineage>
        <taxon>Bacteria</taxon>
        <taxon>Pseudomonadati</taxon>
        <taxon>Bacteroidota</taxon>
        <taxon>Flavobacteriia</taxon>
        <taxon>Flavobacteriales</taxon>
        <taxon>Weeksellaceae</taxon>
        <taxon>Chryseobacterium group</taxon>
        <taxon>Chryseobacterium</taxon>
    </lineage>
</organism>
<keyword evidence="2 3" id="KW-0808">Transferase</keyword>
<dbReference type="OrthoDB" id="9812571at2"/>
<dbReference type="InterPro" id="IPR001451">
    <property type="entry name" value="Hexapep"/>
</dbReference>
<evidence type="ECO:0000313" key="4">
    <source>
        <dbReference type="Proteomes" id="UP000282297"/>
    </source>
</evidence>
<name>A0A3G8WNQ1_9FLAO</name>
<reference evidence="4" key="1">
    <citation type="submission" date="2018-11" db="EMBL/GenBank/DDBJ databases">
        <title>Proposal to divide the Flavobacteriaceae and reorganize its genera based on Amino Acid Identity values calculated from whole genome sequences.</title>
        <authorList>
            <person name="Nicholson A.C."/>
            <person name="Gulvik C.A."/>
            <person name="Whitney A.M."/>
            <person name="Humrighouse B.W."/>
            <person name="Bell M."/>
            <person name="Holmes B."/>
            <person name="Steigerwalt A.B."/>
            <person name="Villarma A."/>
            <person name="Sheth M."/>
            <person name="Batra D."/>
            <person name="Pryor J."/>
            <person name="Bernardet J.-F."/>
            <person name="Hugo C."/>
            <person name="Kampfer P."/>
            <person name="Newman J.D."/>
            <person name="McQuiston J.R."/>
        </authorList>
    </citation>
    <scope>NUCLEOTIDE SEQUENCE [LARGE SCALE GENOMIC DNA]</scope>
    <source>
        <strain evidence="4">H4753</strain>
    </source>
</reference>
<dbReference type="GO" id="GO:0008374">
    <property type="term" value="F:O-acyltransferase activity"/>
    <property type="evidence" value="ECO:0007669"/>
    <property type="project" value="TreeGrafter"/>
</dbReference>
<protein>
    <submittedName>
        <fullName evidence="3">Acyltransferase</fullName>
    </submittedName>
</protein>
<dbReference type="EMBL" id="CP034171">
    <property type="protein sequence ID" value="AZI21206.1"/>
    <property type="molecule type" value="Genomic_DNA"/>
</dbReference>
<dbReference type="CDD" id="cd04647">
    <property type="entry name" value="LbH_MAT_like"/>
    <property type="match status" value="1"/>
</dbReference>
<evidence type="ECO:0000256" key="1">
    <source>
        <dbReference type="ARBA" id="ARBA00007274"/>
    </source>
</evidence>
<proteinExistence type="inferred from homology"/>
<accession>A0A3G8WNQ1</accession>
<dbReference type="Gene3D" id="2.160.10.10">
    <property type="entry name" value="Hexapeptide repeat proteins"/>
    <property type="match status" value="1"/>
</dbReference>
<evidence type="ECO:0000313" key="3">
    <source>
        <dbReference type="EMBL" id="AZI21206.1"/>
    </source>
</evidence>
<dbReference type="Pfam" id="PF00132">
    <property type="entry name" value="Hexapep"/>
    <property type="match status" value="1"/>
</dbReference>
<dbReference type="InterPro" id="IPR011004">
    <property type="entry name" value="Trimer_LpxA-like_sf"/>
</dbReference>
<dbReference type="RefSeq" id="WP_124785336.1">
    <property type="nucleotide sequence ID" value="NZ_CP034171.1"/>
</dbReference>
<dbReference type="SUPFAM" id="SSF51161">
    <property type="entry name" value="Trimeric LpxA-like enzymes"/>
    <property type="match status" value="1"/>
</dbReference>
<comment type="similarity">
    <text evidence="1">Belongs to the transferase hexapeptide repeat family.</text>
</comment>
<dbReference type="PANTHER" id="PTHR23416">
    <property type="entry name" value="SIALIC ACID SYNTHASE-RELATED"/>
    <property type="match status" value="1"/>
</dbReference>
<dbReference type="AlphaFoldDB" id="A0A3G8WNQ1"/>
<evidence type="ECO:0000256" key="2">
    <source>
        <dbReference type="ARBA" id="ARBA00022679"/>
    </source>
</evidence>